<dbReference type="EMBL" id="CP023483">
    <property type="protein sequence ID" value="ATF25953.1"/>
    <property type="molecule type" value="Genomic_DNA"/>
</dbReference>
<keyword evidence="2 6" id="KW-0238">DNA-binding</keyword>
<evidence type="ECO:0000256" key="3">
    <source>
        <dbReference type="ARBA" id="ARBA00023163"/>
    </source>
</evidence>
<dbReference type="Proteomes" id="UP000243591">
    <property type="component" value="Chromosome"/>
</dbReference>
<evidence type="ECO:0000313" key="8">
    <source>
        <dbReference type="Proteomes" id="UP000243591"/>
    </source>
</evidence>
<dbReference type="PROSITE" id="PS00622">
    <property type="entry name" value="HTH_LUXR_1"/>
    <property type="match status" value="1"/>
</dbReference>
<feature type="domain" description="HTH luxR-type" evidence="5">
    <location>
        <begin position="139"/>
        <end position="204"/>
    </location>
</feature>
<keyword evidence="8" id="KW-1185">Reference proteome</keyword>
<feature type="coiled-coil region" evidence="4">
    <location>
        <begin position="21"/>
        <end position="48"/>
    </location>
</feature>
<dbReference type="SMART" id="SM00421">
    <property type="entry name" value="HTH_LUXR"/>
    <property type="match status" value="1"/>
</dbReference>
<accession>A0A1D2KG87</accession>
<dbReference type="Proteomes" id="UP000270190">
    <property type="component" value="Unassembled WGS sequence"/>
</dbReference>
<evidence type="ECO:0000313" key="6">
    <source>
        <dbReference type="EMBL" id="ATF25953.1"/>
    </source>
</evidence>
<name>A0A1D2KG87_BROTH</name>
<dbReference type="EMBL" id="OUNC01000056">
    <property type="protein sequence ID" value="SPP29791.1"/>
    <property type="molecule type" value="Genomic_DNA"/>
</dbReference>
<sequence>MGHIVLAGCNHIYSEGLKIILATTEHTLDSCELNLEDIQSKLSGAQDVVLLNSDKGISEDIKTYLQTEEIVVGYIASKYTKSEVDTSIEEGVKGLLTFNMDTLGLNFALNSMMQNRIFVDPHIDYFTANRQEEAADNISYAMQLRLTSREYEVLKLMAKGQKNNEISKELNIKENTVKNHVSSVLKKLNVHNRVEAVLTFQNHQKIS</sequence>
<dbReference type="STRING" id="2756.BFR44_06000"/>
<dbReference type="GO" id="GO:0006355">
    <property type="term" value="P:regulation of DNA-templated transcription"/>
    <property type="evidence" value="ECO:0007669"/>
    <property type="project" value="InterPro"/>
</dbReference>
<gene>
    <name evidence="7" type="ORF">BTBSAS_60094</name>
    <name evidence="6" type="ORF">CNY62_05800</name>
</gene>
<dbReference type="InterPro" id="IPR016032">
    <property type="entry name" value="Sig_transdc_resp-reg_C-effctor"/>
</dbReference>
<evidence type="ECO:0000256" key="4">
    <source>
        <dbReference type="SAM" id="Coils"/>
    </source>
</evidence>
<evidence type="ECO:0000313" key="7">
    <source>
        <dbReference type="EMBL" id="SPP29791.1"/>
    </source>
</evidence>
<dbReference type="PROSITE" id="PS50043">
    <property type="entry name" value="HTH_LUXR_2"/>
    <property type="match status" value="1"/>
</dbReference>
<evidence type="ECO:0000256" key="2">
    <source>
        <dbReference type="ARBA" id="ARBA00023125"/>
    </source>
</evidence>
<dbReference type="SUPFAM" id="SSF46894">
    <property type="entry name" value="C-terminal effector domain of the bipartite response regulators"/>
    <property type="match status" value="1"/>
</dbReference>
<dbReference type="KEGG" id="bths:CNY62_05800"/>
<evidence type="ECO:0000256" key="1">
    <source>
        <dbReference type="ARBA" id="ARBA00023015"/>
    </source>
</evidence>
<protein>
    <submittedName>
        <fullName evidence="6">DNA-binding response regulator</fullName>
    </submittedName>
    <submittedName>
        <fullName evidence="7">Putative transcriptional regulator</fullName>
    </submittedName>
</protein>
<organism evidence="6 8">
    <name type="scientific">Brochothrix thermosphacta</name>
    <name type="common">Microbacterium thermosphactum</name>
    <dbReference type="NCBI Taxonomy" id="2756"/>
    <lineage>
        <taxon>Bacteria</taxon>
        <taxon>Bacillati</taxon>
        <taxon>Bacillota</taxon>
        <taxon>Bacilli</taxon>
        <taxon>Bacillales</taxon>
        <taxon>Listeriaceae</taxon>
        <taxon>Brochothrix</taxon>
    </lineage>
</organism>
<dbReference type="CDD" id="cd06170">
    <property type="entry name" value="LuxR_C_like"/>
    <property type="match status" value="1"/>
</dbReference>
<dbReference type="InterPro" id="IPR039420">
    <property type="entry name" value="WalR-like"/>
</dbReference>
<keyword evidence="3" id="KW-0804">Transcription</keyword>
<reference evidence="7" key="2">
    <citation type="submission" date="2018-04" db="EMBL/GenBank/DDBJ databases">
        <authorList>
            <person name="Go L.Y."/>
            <person name="Mitchell J.A."/>
        </authorList>
    </citation>
    <scope>NUCLEOTIDE SEQUENCE</scope>
    <source>
        <strain evidence="7">BSAS1 3</strain>
    </source>
</reference>
<dbReference type="PRINTS" id="PR00038">
    <property type="entry name" value="HTHLUXR"/>
</dbReference>
<dbReference type="AlphaFoldDB" id="A0A1D2KG87"/>
<reference evidence="9" key="3">
    <citation type="submission" date="2018-04" db="EMBL/GenBank/DDBJ databases">
        <authorList>
            <person name="Illikoud N."/>
        </authorList>
    </citation>
    <scope>NUCLEOTIDE SEQUENCE [LARGE SCALE GENOMIC DNA]</scope>
</reference>
<evidence type="ECO:0000313" key="9">
    <source>
        <dbReference type="Proteomes" id="UP000270190"/>
    </source>
</evidence>
<dbReference type="Gene3D" id="3.40.50.2300">
    <property type="match status" value="1"/>
</dbReference>
<dbReference type="OrthoDB" id="9780153at2"/>
<dbReference type="RefSeq" id="WP_029091943.1">
    <property type="nucleotide sequence ID" value="NZ_CBCPHX010000004.1"/>
</dbReference>
<keyword evidence="1" id="KW-0805">Transcription regulation</keyword>
<dbReference type="GO" id="GO:0003677">
    <property type="term" value="F:DNA binding"/>
    <property type="evidence" value="ECO:0007669"/>
    <property type="project" value="UniProtKB-KW"/>
</dbReference>
<proteinExistence type="predicted"/>
<dbReference type="PANTHER" id="PTHR43214">
    <property type="entry name" value="TWO-COMPONENT RESPONSE REGULATOR"/>
    <property type="match status" value="1"/>
</dbReference>
<dbReference type="InterPro" id="IPR000792">
    <property type="entry name" value="Tscrpt_reg_LuxR_C"/>
</dbReference>
<dbReference type="Pfam" id="PF00196">
    <property type="entry name" value="GerE"/>
    <property type="match status" value="1"/>
</dbReference>
<keyword evidence="4" id="KW-0175">Coiled coil</keyword>
<reference evidence="6 8" key="1">
    <citation type="submission" date="2017-09" db="EMBL/GenBank/DDBJ databases">
        <title>Complete Genome Sequences of Two Strains of the Meat Spoilage Bacterium Brochothrix thermosphacta Isolated from Ground Chicken.</title>
        <authorList>
            <person name="Paoli G.C."/>
            <person name="Wijey C."/>
            <person name="Chen C.-Y."/>
            <person name="Nguyen L."/>
            <person name="Yan X."/>
            <person name="Irwin P.L."/>
        </authorList>
    </citation>
    <scope>NUCLEOTIDE SEQUENCE [LARGE SCALE GENOMIC DNA]</scope>
    <source>
        <strain evidence="6 8">BI</strain>
    </source>
</reference>
<evidence type="ECO:0000259" key="5">
    <source>
        <dbReference type="PROSITE" id="PS50043"/>
    </source>
</evidence>